<proteinExistence type="predicted"/>
<reference evidence="4" key="2">
    <citation type="submission" date="2015-01" db="EMBL/GenBank/DDBJ databases">
        <title>Evolutionary Origins and Diversification of the Mycorrhizal Mutualists.</title>
        <authorList>
            <consortium name="DOE Joint Genome Institute"/>
            <consortium name="Mycorrhizal Genomics Consortium"/>
            <person name="Kohler A."/>
            <person name="Kuo A."/>
            <person name="Nagy L.G."/>
            <person name="Floudas D."/>
            <person name="Copeland A."/>
            <person name="Barry K.W."/>
            <person name="Cichocki N."/>
            <person name="Veneault-Fourrey C."/>
            <person name="LaButti K."/>
            <person name="Lindquist E.A."/>
            <person name="Lipzen A."/>
            <person name="Lundell T."/>
            <person name="Morin E."/>
            <person name="Murat C."/>
            <person name="Riley R."/>
            <person name="Ohm R."/>
            <person name="Sun H."/>
            <person name="Tunlid A."/>
            <person name="Henrissat B."/>
            <person name="Grigoriev I.V."/>
            <person name="Hibbett D.S."/>
            <person name="Martin F."/>
        </authorList>
    </citation>
    <scope>NUCLEOTIDE SEQUENCE [LARGE SCALE GENOMIC DNA]</scope>
    <source>
        <strain evidence="4">MAFF 305830</strain>
    </source>
</reference>
<dbReference type="EMBL" id="KN824286">
    <property type="protein sequence ID" value="KIM29954.1"/>
    <property type="molecule type" value="Genomic_DNA"/>
</dbReference>
<reference evidence="3 4" key="1">
    <citation type="submission" date="2014-04" db="EMBL/GenBank/DDBJ databases">
        <authorList>
            <consortium name="DOE Joint Genome Institute"/>
            <person name="Kuo A."/>
            <person name="Zuccaro A."/>
            <person name="Kohler A."/>
            <person name="Nagy L.G."/>
            <person name="Floudas D."/>
            <person name="Copeland A."/>
            <person name="Barry K.W."/>
            <person name="Cichocki N."/>
            <person name="Veneault-Fourrey C."/>
            <person name="LaButti K."/>
            <person name="Lindquist E.A."/>
            <person name="Lipzen A."/>
            <person name="Lundell T."/>
            <person name="Morin E."/>
            <person name="Murat C."/>
            <person name="Sun H."/>
            <person name="Tunlid A."/>
            <person name="Henrissat B."/>
            <person name="Grigoriev I.V."/>
            <person name="Hibbett D.S."/>
            <person name="Martin F."/>
            <person name="Nordberg H.P."/>
            <person name="Cantor M.N."/>
            <person name="Hua S.X."/>
        </authorList>
    </citation>
    <scope>NUCLEOTIDE SEQUENCE [LARGE SCALE GENOMIC DNA]</scope>
    <source>
        <strain evidence="3 4">MAFF 305830</strain>
    </source>
</reference>
<dbReference type="AlphaFoldDB" id="A0A0C3BCT4"/>
<feature type="transmembrane region" description="Helical" evidence="2">
    <location>
        <begin position="72"/>
        <end position="93"/>
    </location>
</feature>
<keyword evidence="2" id="KW-0472">Membrane</keyword>
<feature type="transmembrane region" description="Helical" evidence="2">
    <location>
        <begin position="16"/>
        <end position="36"/>
    </location>
</feature>
<name>A0A0C3BCT4_SERVB</name>
<dbReference type="Proteomes" id="UP000054097">
    <property type="component" value="Unassembled WGS sequence"/>
</dbReference>
<evidence type="ECO:0000256" key="2">
    <source>
        <dbReference type="SAM" id="Phobius"/>
    </source>
</evidence>
<organism evidence="3 4">
    <name type="scientific">Serendipita vermifera MAFF 305830</name>
    <dbReference type="NCBI Taxonomy" id="933852"/>
    <lineage>
        <taxon>Eukaryota</taxon>
        <taxon>Fungi</taxon>
        <taxon>Dikarya</taxon>
        <taxon>Basidiomycota</taxon>
        <taxon>Agaricomycotina</taxon>
        <taxon>Agaricomycetes</taxon>
        <taxon>Sebacinales</taxon>
        <taxon>Serendipitaceae</taxon>
        <taxon>Serendipita</taxon>
    </lineage>
</organism>
<keyword evidence="2" id="KW-0812">Transmembrane</keyword>
<dbReference type="OrthoDB" id="3350812at2759"/>
<feature type="compositionally biased region" description="Basic and acidic residues" evidence="1">
    <location>
        <begin position="204"/>
        <end position="216"/>
    </location>
</feature>
<keyword evidence="4" id="KW-1185">Reference proteome</keyword>
<evidence type="ECO:0000313" key="4">
    <source>
        <dbReference type="Proteomes" id="UP000054097"/>
    </source>
</evidence>
<feature type="region of interest" description="Disordered" evidence="1">
    <location>
        <begin position="196"/>
        <end position="229"/>
    </location>
</feature>
<accession>A0A0C3BCT4</accession>
<evidence type="ECO:0000313" key="3">
    <source>
        <dbReference type="EMBL" id="KIM29954.1"/>
    </source>
</evidence>
<dbReference type="HOGENOM" id="CLU_1210428_0_0_1"/>
<protein>
    <submittedName>
        <fullName evidence="3">Uncharacterized protein</fullName>
    </submittedName>
</protein>
<sequence>MASMYQGSRPLPRKKVANYTATHLAIIAVGVCAVIGETDRRGFEPSLAETLQIIAQGNLCGLDTPRLLGATLLLLTPLMFAYQLPLEILIISLQFKHCFDRRYLVHDTCAATLPLLYVFSRDGLVYFVLAFVMRLATGTLVATRIVWPFYTFTFLEFSLTSIVICRLFIHLRMVVRQQQEGNEVSTQERATLTGMFRSSIGPDDPFRRQSENEHSHHIPLTSRTKPANT</sequence>
<keyword evidence="2" id="KW-1133">Transmembrane helix</keyword>
<gene>
    <name evidence="3" type="ORF">M408DRAFT_7862</name>
</gene>
<feature type="transmembrane region" description="Helical" evidence="2">
    <location>
        <begin position="124"/>
        <end position="143"/>
    </location>
</feature>
<feature type="transmembrane region" description="Helical" evidence="2">
    <location>
        <begin position="149"/>
        <end position="169"/>
    </location>
</feature>
<evidence type="ECO:0000256" key="1">
    <source>
        <dbReference type="SAM" id="MobiDB-lite"/>
    </source>
</evidence>